<reference evidence="2 3" key="1">
    <citation type="submission" date="2024-03" db="EMBL/GenBank/DDBJ databases">
        <title>Role of Flies in the Dissemination of Carbapenem-Resistant Enterobacteriaceae (CRE): An Epidemiological and Genomic Study in China.</title>
        <authorList>
            <person name="Chen K."/>
            <person name="Zhang R."/>
            <person name="Chen S."/>
        </authorList>
    </citation>
    <scope>NUCLEOTIDE SEQUENCE [LARGE SCALE GENOMIC DNA]</scope>
    <source>
        <strain evidence="3">fly-313</strain>
    </source>
</reference>
<proteinExistence type="predicted"/>
<organism evidence="2 3">
    <name type="scientific">Pseudenterobacter timonensis</name>
    <dbReference type="NCBI Taxonomy" id="1755099"/>
    <lineage>
        <taxon>Bacteria</taxon>
        <taxon>Pseudomonadati</taxon>
        <taxon>Pseudomonadota</taxon>
        <taxon>Gammaproteobacteria</taxon>
        <taxon>Enterobacterales</taxon>
        <taxon>Enterobacteriaceae</taxon>
        <taxon>Pseudenterobacter</taxon>
    </lineage>
</organism>
<evidence type="ECO:0000259" key="1">
    <source>
        <dbReference type="PROSITE" id="PS50042"/>
    </source>
</evidence>
<dbReference type="Gene3D" id="2.60.120.10">
    <property type="entry name" value="Jelly Rolls"/>
    <property type="match status" value="1"/>
</dbReference>
<accession>A0ABV4AAD0</accession>
<evidence type="ECO:0000313" key="2">
    <source>
        <dbReference type="EMBL" id="MEX9253628.1"/>
    </source>
</evidence>
<dbReference type="RefSeq" id="WP_369498177.1">
    <property type="nucleotide sequence ID" value="NZ_JBFZPZ010000010.1"/>
</dbReference>
<dbReference type="EMBL" id="JBFZPZ010000010">
    <property type="protein sequence ID" value="MEX9253628.1"/>
    <property type="molecule type" value="Genomic_DNA"/>
</dbReference>
<comment type="caution">
    <text evidence="2">The sequence shown here is derived from an EMBL/GenBank/DDBJ whole genome shotgun (WGS) entry which is preliminary data.</text>
</comment>
<dbReference type="SUPFAM" id="SSF46785">
    <property type="entry name" value="Winged helix' DNA-binding domain"/>
    <property type="match status" value="1"/>
</dbReference>
<evidence type="ECO:0000313" key="3">
    <source>
        <dbReference type="Proteomes" id="UP001561463"/>
    </source>
</evidence>
<dbReference type="InterPro" id="IPR000595">
    <property type="entry name" value="cNMP-bd_dom"/>
</dbReference>
<protein>
    <submittedName>
        <fullName evidence="2">Crp/Fnr family transcriptional regulator</fullName>
    </submittedName>
</protein>
<feature type="domain" description="Cyclic nucleotide-binding" evidence="1">
    <location>
        <begin position="40"/>
        <end position="129"/>
    </location>
</feature>
<dbReference type="InterPro" id="IPR036390">
    <property type="entry name" value="WH_DNA-bd_sf"/>
</dbReference>
<dbReference type="CDD" id="cd00038">
    <property type="entry name" value="CAP_ED"/>
    <property type="match status" value="1"/>
</dbReference>
<dbReference type="Pfam" id="PF00027">
    <property type="entry name" value="cNMP_binding"/>
    <property type="match status" value="1"/>
</dbReference>
<dbReference type="PROSITE" id="PS50042">
    <property type="entry name" value="CNMP_BINDING_3"/>
    <property type="match status" value="1"/>
</dbReference>
<gene>
    <name evidence="2" type="ORF">AB7Z85_14095</name>
</gene>
<dbReference type="Proteomes" id="UP001561463">
    <property type="component" value="Unassembled WGS sequence"/>
</dbReference>
<name>A0ABV4AAD0_9ENTR</name>
<dbReference type="InterPro" id="IPR014710">
    <property type="entry name" value="RmlC-like_jellyroll"/>
</dbReference>
<dbReference type="SUPFAM" id="SSF51206">
    <property type="entry name" value="cAMP-binding domain-like"/>
    <property type="match status" value="1"/>
</dbReference>
<sequence>MTTQEYPFISGPHNTADLLPFQPSDFAASALVIQTAKRKGETLYTQGQSVCGLWFLNSGVLGLYHTLDCGKDTLVRVYQAGQWFGFISLFGNSQHHCCARVLQNATVNHVIPHDNSTFKLDHPAFIEALIHQLAASLADAEHRLAWIARHSARHRVLSSLWYLTQQYPDYEWAWHEVAEFAGCETETALRFSKELKQAGILDGAQRRLLVRYPEKLAELLV</sequence>
<dbReference type="InterPro" id="IPR018490">
    <property type="entry name" value="cNMP-bd_dom_sf"/>
</dbReference>
<keyword evidence="3" id="KW-1185">Reference proteome</keyword>